<evidence type="ECO:0000259" key="1">
    <source>
        <dbReference type="Pfam" id="PF01869"/>
    </source>
</evidence>
<dbReference type="EMBL" id="JBIQWL010000011">
    <property type="protein sequence ID" value="MFH8252727.1"/>
    <property type="molecule type" value="Genomic_DNA"/>
</dbReference>
<dbReference type="SUPFAM" id="SSF53067">
    <property type="entry name" value="Actin-like ATPase domain"/>
    <property type="match status" value="1"/>
</dbReference>
<sequence>MTDAAPRVLAVDGGQSTIRVRHSSGLGAVVPGVSWRGPSTVPATAAAILDSWRLAGAEPVDVAVLGLTTVPDDGEGSARLAQLVADGLKTDRIVLCDDGLTSHAGAFGGDWGVALSIGTGVACAVRGPEQATTRLVGGHGYLLGDEGGAFWIGRAGIVAALRAADGRGPSTALGAAAEARFGAASGIPIRLHSSERAVDEIAHFAPEVLTAARHGDAVAQGIVDDAVAELALVARTARRDAGAHDGTPLVILGRLGAELAPRVVERLSDDPDAFAPRAPLGDALDGALLLAHSAADDGLHIWTRG</sequence>
<protein>
    <submittedName>
        <fullName evidence="2">N-acetylglucosamine kinase</fullName>
    </submittedName>
</protein>
<accession>A0ABW7QEV0</accession>
<dbReference type="PANTHER" id="PTHR43190">
    <property type="entry name" value="N-ACETYL-D-GLUCOSAMINE KINASE"/>
    <property type="match status" value="1"/>
</dbReference>
<dbReference type="Pfam" id="PF01869">
    <property type="entry name" value="BcrAD_BadFG"/>
    <property type="match status" value="1"/>
</dbReference>
<dbReference type="InterPro" id="IPR002731">
    <property type="entry name" value="ATPase_BadF"/>
</dbReference>
<dbReference type="PANTHER" id="PTHR43190:SF3">
    <property type="entry name" value="N-ACETYL-D-GLUCOSAMINE KINASE"/>
    <property type="match status" value="1"/>
</dbReference>
<reference evidence="2 3" key="1">
    <citation type="submission" date="2024-09" db="EMBL/GenBank/DDBJ databases">
        <authorList>
            <person name="Pan X."/>
        </authorList>
    </citation>
    <scope>NUCLEOTIDE SEQUENCE [LARGE SCALE GENOMIC DNA]</scope>
    <source>
        <strain evidence="2 3">B2969</strain>
    </source>
</reference>
<evidence type="ECO:0000313" key="3">
    <source>
        <dbReference type="Proteomes" id="UP001610861"/>
    </source>
</evidence>
<dbReference type="GO" id="GO:0016301">
    <property type="term" value="F:kinase activity"/>
    <property type="evidence" value="ECO:0007669"/>
    <property type="project" value="UniProtKB-KW"/>
</dbReference>
<comment type="caution">
    <text evidence="2">The sequence shown here is derived from an EMBL/GenBank/DDBJ whole genome shotgun (WGS) entry which is preliminary data.</text>
</comment>
<keyword evidence="3" id="KW-1185">Reference proteome</keyword>
<dbReference type="Gene3D" id="3.30.420.40">
    <property type="match status" value="2"/>
</dbReference>
<dbReference type="Proteomes" id="UP001610861">
    <property type="component" value="Unassembled WGS sequence"/>
</dbReference>
<dbReference type="RefSeq" id="WP_397558154.1">
    <property type="nucleotide sequence ID" value="NZ_JBIQWL010000011.1"/>
</dbReference>
<dbReference type="InterPro" id="IPR052519">
    <property type="entry name" value="Euk-type_GlcNAc_Kinase"/>
</dbReference>
<evidence type="ECO:0000313" key="2">
    <source>
        <dbReference type="EMBL" id="MFH8252727.1"/>
    </source>
</evidence>
<proteinExistence type="predicted"/>
<feature type="domain" description="ATPase BadF/BadG/BcrA/BcrD type" evidence="1">
    <location>
        <begin position="45"/>
        <end position="247"/>
    </location>
</feature>
<gene>
    <name evidence="2" type="ORF">ACH3VR_20340</name>
</gene>
<name>A0ABW7QEV0_9MICO</name>
<organism evidence="2 3">
    <name type="scientific">Microbacterium alkaliflavum</name>
    <dbReference type="NCBI Taxonomy" id="3248839"/>
    <lineage>
        <taxon>Bacteria</taxon>
        <taxon>Bacillati</taxon>
        <taxon>Actinomycetota</taxon>
        <taxon>Actinomycetes</taxon>
        <taxon>Micrococcales</taxon>
        <taxon>Microbacteriaceae</taxon>
        <taxon>Microbacterium</taxon>
    </lineage>
</organism>
<keyword evidence="2" id="KW-0418">Kinase</keyword>
<dbReference type="InterPro" id="IPR043129">
    <property type="entry name" value="ATPase_NBD"/>
</dbReference>
<keyword evidence="2" id="KW-0808">Transferase</keyword>